<protein>
    <submittedName>
        <fullName evidence="1">Uncharacterized protein</fullName>
    </submittedName>
</protein>
<comment type="caution">
    <text evidence="1">The sequence shown here is derived from an EMBL/GenBank/DDBJ whole genome shotgun (WGS) entry which is preliminary data.</text>
</comment>
<dbReference type="EMBL" id="JAIVGD010000015">
    <property type="protein sequence ID" value="KAH0759873.1"/>
    <property type="molecule type" value="Genomic_DNA"/>
</dbReference>
<evidence type="ECO:0000313" key="2">
    <source>
        <dbReference type="Proteomes" id="UP000826656"/>
    </source>
</evidence>
<organism evidence="1 2">
    <name type="scientific">Solanum tuberosum</name>
    <name type="common">Potato</name>
    <dbReference type="NCBI Taxonomy" id="4113"/>
    <lineage>
        <taxon>Eukaryota</taxon>
        <taxon>Viridiplantae</taxon>
        <taxon>Streptophyta</taxon>
        <taxon>Embryophyta</taxon>
        <taxon>Tracheophyta</taxon>
        <taxon>Spermatophyta</taxon>
        <taxon>Magnoliopsida</taxon>
        <taxon>eudicotyledons</taxon>
        <taxon>Gunneridae</taxon>
        <taxon>Pentapetalae</taxon>
        <taxon>asterids</taxon>
        <taxon>lamiids</taxon>
        <taxon>Solanales</taxon>
        <taxon>Solanaceae</taxon>
        <taxon>Solanoideae</taxon>
        <taxon>Solaneae</taxon>
        <taxon>Solanum</taxon>
    </lineage>
</organism>
<dbReference type="Proteomes" id="UP000826656">
    <property type="component" value="Unassembled WGS sequence"/>
</dbReference>
<proteinExistence type="predicted"/>
<reference evidence="1 2" key="1">
    <citation type="journal article" date="2021" name="bioRxiv">
        <title>Chromosome-scale and haplotype-resolved genome assembly of a tetraploid potato cultivar.</title>
        <authorList>
            <person name="Sun H."/>
            <person name="Jiao W.-B."/>
            <person name="Krause K."/>
            <person name="Campoy J.A."/>
            <person name="Goel M."/>
            <person name="Folz-Donahue K."/>
            <person name="Kukat C."/>
            <person name="Huettel B."/>
            <person name="Schneeberger K."/>
        </authorList>
    </citation>
    <scope>NUCLEOTIDE SEQUENCE [LARGE SCALE GENOMIC DNA]</scope>
    <source>
        <strain evidence="1">SolTubOtavaFocal</strain>
        <tissue evidence="1">Leaves</tissue>
    </source>
</reference>
<gene>
    <name evidence="1" type="ORF">KY290_023366</name>
</gene>
<evidence type="ECO:0000313" key="1">
    <source>
        <dbReference type="EMBL" id="KAH0759873.1"/>
    </source>
</evidence>
<name>A0ABQ7V6Z6_SOLTU</name>
<keyword evidence="2" id="KW-1185">Reference proteome</keyword>
<feature type="non-terminal residue" evidence="1">
    <location>
        <position position="1"/>
    </location>
</feature>
<accession>A0ABQ7V6Z6</accession>
<sequence>EEIVEADRNKDSPKILSPLAGHVDVPSSVSFMSTSDYTTMQSYTSMTLQHNPASQGHDPQLPSQVDEHRRLIIEPEGFGFNPRQETAKILTYTIGKFFIDAYLTWGDIPQTVRQQIFNEFKDKCVWLPMHIKQITINFEKWESHRI</sequence>